<evidence type="ECO:0000313" key="2">
    <source>
        <dbReference type="EMBL" id="KAK8780983.1"/>
    </source>
</evidence>
<proteinExistence type="predicted"/>
<accession>A0AAQ4F2J9</accession>
<keyword evidence="3" id="KW-1185">Reference proteome</keyword>
<protein>
    <submittedName>
        <fullName evidence="2">Uncharacterized protein</fullName>
    </submittedName>
</protein>
<dbReference type="AlphaFoldDB" id="A0AAQ4F2J9"/>
<keyword evidence="1" id="KW-1133">Transmembrane helix</keyword>
<reference evidence="2 3" key="1">
    <citation type="journal article" date="2023" name="Arcadia Sci">
        <title>De novo assembly of a long-read Amblyomma americanum tick genome.</title>
        <authorList>
            <person name="Chou S."/>
            <person name="Poskanzer K.E."/>
            <person name="Rollins M."/>
            <person name="Thuy-Boun P.S."/>
        </authorList>
    </citation>
    <scope>NUCLEOTIDE SEQUENCE [LARGE SCALE GENOMIC DNA]</scope>
    <source>
        <strain evidence="2">F_SG_1</strain>
        <tissue evidence="2">Salivary glands</tissue>
    </source>
</reference>
<dbReference type="Proteomes" id="UP001321473">
    <property type="component" value="Unassembled WGS sequence"/>
</dbReference>
<keyword evidence="1" id="KW-0812">Transmembrane</keyword>
<gene>
    <name evidence="2" type="ORF">V5799_017673</name>
</gene>
<organism evidence="2 3">
    <name type="scientific">Amblyomma americanum</name>
    <name type="common">Lone star tick</name>
    <dbReference type="NCBI Taxonomy" id="6943"/>
    <lineage>
        <taxon>Eukaryota</taxon>
        <taxon>Metazoa</taxon>
        <taxon>Ecdysozoa</taxon>
        <taxon>Arthropoda</taxon>
        <taxon>Chelicerata</taxon>
        <taxon>Arachnida</taxon>
        <taxon>Acari</taxon>
        <taxon>Parasitiformes</taxon>
        <taxon>Ixodida</taxon>
        <taxon>Ixodoidea</taxon>
        <taxon>Ixodidae</taxon>
        <taxon>Amblyomminae</taxon>
        <taxon>Amblyomma</taxon>
    </lineage>
</organism>
<name>A0AAQ4F2J9_AMBAM</name>
<feature type="transmembrane region" description="Helical" evidence="1">
    <location>
        <begin position="123"/>
        <end position="145"/>
    </location>
</feature>
<sequence>MERTWSRSRTRYVPFDERSRTTASRMTVTGCRDDEALVPYWDPRYHQFFFSGLMPPPSGDPRLQAVYAESSIEVYPDEPYKENSILVTPEKRMHGDHDRRRRRVSWSAFLPHRYENKGFWRTIPFLVCMAILLLIFFLMVTYWLWGYMDRSDVPQTAEPEDSDEHFDVRIAVRPFFPRANVLTETFTVPRVNKTRDSLRKAKQKRLNPTGDESIDAFENNQQICGSEQDRARLGPTGSRLNIPASYCCDVELFCLYTVSRKLVSHATPDANSSCSLNGFRRLRTACSDGRQPKPLLGVKVGGTGLRNGTNDSSEGATRFLLDAVSAAKRGGLQGIALWWGHDWKHGDETILNACLEAAEVLRPRNLSFTFLFPYPVNRRQSYSRSLARLEESLHASSNSIVFYPHISMFGRKTAWPAPRDVVLEPRDGVRHWGPSICYLFTTTPFLARLNGKCDPGKVQETAGPLSPASIASDDTCRSLWSKSAMVASHRYYTLRCRGSSGILYQTAAQMASFRRAVLSLAGTSCHGTVDGWRQEWQPVCLNLSATSRNGRARHTADSPASLFTR</sequence>
<keyword evidence="1" id="KW-0472">Membrane</keyword>
<evidence type="ECO:0000256" key="1">
    <source>
        <dbReference type="SAM" id="Phobius"/>
    </source>
</evidence>
<dbReference type="EMBL" id="JARKHS020008200">
    <property type="protein sequence ID" value="KAK8780983.1"/>
    <property type="molecule type" value="Genomic_DNA"/>
</dbReference>
<evidence type="ECO:0000313" key="3">
    <source>
        <dbReference type="Proteomes" id="UP001321473"/>
    </source>
</evidence>
<comment type="caution">
    <text evidence="2">The sequence shown here is derived from an EMBL/GenBank/DDBJ whole genome shotgun (WGS) entry which is preliminary data.</text>
</comment>